<proteinExistence type="predicted"/>
<accession>A0ABQ8V700</accession>
<protein>
    <submittedName>
        <fullName evidence="2">Uncharacterized protein</fullName>
    </submittedName>
</protein>
<name>A0ABQ8V700_9AGAR</name>
<dbReference type="Proteomes" id="UP001150217">
    <property type="component" value="Unassembled WGS sequence"/>
</dbReference>
<keyword evidence="1" id="KW-0175">Coiled coil</keyword>
<organism evidence="2 3">
    <name type="scientific">Lentinula lateritia</name>
    <dbReference type="NCBI Taxonomy" id="40482"/>
    <lineage>
        <taxon>Eukaryota</taxon>
        <taxon>Fungi</taxon>
        <taxon>Dikarya</taxon>
        <taxon>Basidiomycota</taxon>
        <taxon>Agaricomycotina</taxon>
        <taxon>Agaricomycetes</taxon>
        <taxon>Agaricomycetidae</taxon>
        <taxon>Agaricales</taxon>
        <taxon>Marasmiineae</taxon>
        <taxon>Omphalotaceae</taxon>
        <taxon>Lentinula</taxon>
    </lineage>
</organism>
<keyword evidence="3" id="KW-1185">Reference proteome</keyword>
<evidence type="ECO:0000313" key="3">
    <source>
        <dbReference type="Proteomes" id="UP001150217"/>
    </source>
</evidence>
<evidence type="ECO:0000313" key="2">
    <source>
        <dbReference type="EMBL" id="KAJ4468556.1"/>
    </source>
</evidence>
<feature type="coiled-coil region" evidence="1">
    <location>
        <begin position="13"/>
        <end position="170"/>
    </location>
</feature>
<dbReference type="EMBL" id="JANVFT010000100">
    <property type="protein sequence ID" value="KAJ4468556.1"/>
    <property type="molecule type" value="Genomic_DNA"/>
</dbReference>
<sequence length="240" mass="26789">MLNLQIEQLVSEKAELRKTADSSKFENETLKAELARSGAVNSSVQSEIQMFKAELESVKNAKSDWANRESSLKTEMESLRATLAQTEAAKSNLQRTEANLRTESKNMKSSLTELEAAKARLLQSEAALKKDNEQLKSDLTGKLEDATSELEKLEAALKKQRGYSTELEQQMQKTQVEMEVSLRNEQQTISLLVSEKAALTSGLERLSGAESCTVISLYQGSYYPHSFYMNRCTGDWTSAL</sequence>
<gene>
    <name evidence="2" type="ORF">C8R41DRAFT_37468</name>
</gene>
<dbReference type="Gene3D" id="1.20.5.1160">
    <property type="entry name" value="Vasodilator-stimulated phosphoprotein"/>
    <property type="match status" value="1"/>
</dbReference>
<reference evidence="2" key="1">
    <citation type="submission" date="2022-08" db="EMBL/GenBank/DDBJ databases">
        <title>A Global Phylogenomic Analysis of the Shiitake Genus Lentinula.</title>
        <authorList>
            <consortium name="DOE Joint Genome Institute"/>
            <person name="Sierra-Patev S."/>
            <person name="Min B."/>
            <person name="Naranjo-Ortiz M."/>
            <person name="Looney B."/>
            <person name="Konkel Z."/>
            <person name="Slot J.C."/>
            <person name="Sakamoto Y."/>
            <person name="Steenwyk J.L."/>
            <person name="Rokas A."/>
            <person name="Carro J."/>
            <person name="Camarero S."/>
            <person name="Ferreira P."/>
            <person name="Molpeceres G."/>
            <person name="Ruiz-Duenas F.J."/>
            <person name="Serrano A."/>
            <person name="Henrissat B."/>
            <person name="Drula E."/>
            <person name="Hughes K.W."/>
            <person name="Mata J.L."/>
            <person name="Ishikawa N.K."/>
            <person name="Vargas-Isla R."/>
            <person name="Ushijima S."/>
            <person name="Smith C.A."/>
            <person name="Ahrendt S."/>
            <person name="Andreopoulos W."/>
            <person name="He G."/>
            <person name="Labutti K."/>
            <person name="Lipzen A."/>
            <person name="Ng V."/>
            <person name="Riley R."/>
            <person name="Sandor L."/>
            <person name="Barry K."/>
            <person name="Martinez A.T."/>
            <person name="Xiao Y."/>
            <person name="Gibbons J.G."/>
            <person name="Terashima K."/>
            <person name="Grigoriev I.V."/>
            <person name="Hibbett D.S."/>
        </authorList>
    </citation>
    <scope>NUCLEOTIDE SEQUENCE</scope>
    <source>
        <strain evidence="2">RHP3577 ss4</strain>
    </source>
</reference>
<evidence type="ECO:0000256" key="1">
    <source>
        <dbReference type="SAM" id="Coils"/>
    </source>
</evidence>
<comment type="caution">
    <text evidence="2">The sequence shown here is derived from an EMBL/GenBank/DDBJ whole genome shotgun (WGS) entry which is preliminary data.</text>
</comment>